<evidence type="ECO:0000256" key="1">
    <source>
        <dbReference type="SAM" id="Phobius"/>
    </source>
</evidence>
<keyword evidence="1" id="KW-0472">Membrane</keyword>
<dbReference type="PANTHER" id="PTHR31303:SF1">
    <property type="entry name" value="CTP-DEPENDENT DIACYLGLYCEROL KINASE 1"/>
    <property type="match status" value="1"/>
</dbReference>
<dbReference type="AlphaFoldDB" id="A0A1U9M9D2"/>
<accession>A0A1U9M9D2</accession>
<feature type="transmembrane region" description="Helical" evidence="1">
    <location>
        <begin position="62"/>
        <end position="84"/>
    </location>
</feature>
<feature type="transmembrane region" description="Helical" evidence="1">
    <location>
        <begin position="6"/>
        <end position="27"/>
    </location>
</feature>
<gene>
    <name evidence="2" type="ORF">BBC0178_004090</name>
</gene>
<dbReference type="GO" id="GO:0004143">
    <property type="term" value="F:ATP-dependent diacylglycerol kinase activity"/>
    <property type="evidence" value="ECO:0007669"/>
    <property type="project" value="InterPro"/>
</dbReference>
<evidence type="ECO:0000313" key="2">
    <source>
        <dbReference type="EMBL" id="AQT41908.1"/>
    </source>
</evidence>
<dbReference type="InterPro" id="IPR037997">
    <property type="entry name" value="Dgk1-like"/>
</dbReference>
<dbReference type="EMBL" id="CP015820">
    <property type="protein sequence ID" value="AQT41908.1"/>
    <property type="molecule type" value="Genomic_DNA"/>
</dbReference>
<evidence type="ECO:0000313" key="3">
    <source>
        <dbReference type="Proteomes" id="UP000189660"/>
    </source>
</evidence>
<organism evidence="2 3">
    <name type="scientific">Bartonella apihabitans</name>
    <dbReference type="NCBI Taxonomy" id="2750929"/>
    <lineage>
        <taxon>Bacteria</taxon>
        <taxon>Pseudomonadati</taxon>
        <taxon>Pseudomonadota</taxon>
        <taxon>Alphaproteobacteria</taxon>
        <taxon>Hyphomicrobiales</taxon>
        <taxon>Bartonellaceae</taxon>
        <taxon>Bartonella</taxon>
    </lineage>
</organism>
<keyword evidence="2" id="KW-0808">Transferase</keyword>
<proteinExistence type="predicted"/>
<dbReference type="PANTHER" id="PTHR31303">
    <property type="entry name" value="CTP-DEPENDENT DIACYLGLYCEROL KINASE 1"/>
    <property type="match status" value="1"/>
</dbReference>
<keyword evidence="1" id="KW-0812">Transmembrane</keyword>
<sequence length="448" mass="48968">MTSFSIIFGILTVVLLVLVAGLVRVVGDKYALSAETQRKLVHVSVGIFALILPLFLDRKSFTVFALFALAALLLLRVAPIRKTYGAAVHSVERSSWGDILFLVSVSVLFFLAAGDPILYVLPLAVVTISDACAAVIGTEYGRRKFGTKDRTKSIEGTTVFFIVTWIVCVIIMILTPSIERENIIPLATIIAAFSALVEASSWRGLDNLFVPLGIFALLAFNPTNLIMQLLLAALFIVIMVASRIGASFLNLSAHACRSTVICLFLTVGLTSIFYAIFPLAALIANISLRNKTHPSDDTDLQLIVVMTLVGVFWLVAGRVTGYIAIEFYTNTFAALLAGLLMLHFTDSSKRVRWLAAITISGLVFILENILIVFGNTNISWLNRPSAWAISALAILSCVGITFFNRVTQRHIIYKITLVATLICTIGLLLAIQNSQKPVTFAQYFIQKI</sequence>
<feature type="transmembrane region" description="Helical" evidence="1">
    <location>
        <begin position="354"/>
        <end position="373"/>
    </location>
</feature>
<dbReference type="Proteomes" id="UP000189660">
    <property type="component" value="Chromosome"/>
</dbReference>
<feature type="transmembrane region" description="Helical" evidence="1">
    <location>
        <begin position="258"/>
        <end position="288"/>
    </location>
</feature>
<dbReference type="RefSeq" id="WP_078039034.1">
    <property type="nucleotide sequence ID" value="NZ_CP015820.1"/>
</dbReference>
<dbReference type="KEGG" id="bapa:BBC0178_004090"/>
<feature type="transmembrane region" description="Helical" evidence="1">
    <location>
        <begin position="158"/>
        <end position="177"/>
    </location>
</feature>
<feature type="transmembrane region" description="Helical" evidence="1">
    <location>
        <begin position="300"/>
        <end position="316"/>
    </location>
</feature>
<feature type="transmembrane region" description="Helical" evidence="1">
    <location>
        <begin position="385"/>
        <end position="404"/>
    </location>
</feature>
<feature type="transmembrane region" description="Helical" evidence="1">
    <location>
        <begin position="39"/>
        <end position="56"/>
    </location>
</feature>
<feature type="transmembrane region" description="Helical" evidence="1">
    <location>
        <begin position="214"/>
        <end position="238"/>
    </location>
</feature>
<feature type="transmembrane region" description="Helical" evidence="1">
    <location>
        <begin position="183"/>
        <end position="202"/>
    </location>
</feature>
<feature type="transmembrane region" description="Helical" evidence="1">
    <location>
        <begin position="411"/>
        <end position="431"/>
    </location>
</feature>
<feature type="transmembrane region" description="Helical" evidence="1">
    <location>
        <begin position="96"/>
        <end position="113"/>
    </location>
</feature>
<keyword evidence="1" id="KW-1133">Transmembrane helix</keyword>
<protein>
    <submittedName>
        <fullName evidence="2">Dolichol kinase</fullName>
    </submittedName>
</protein>
<dbReference type="OrthoDB" id="8149352at2"/>
<keyword evidence="3" id="KW-1185">Reference proteome</keyword>
<name>A0A1U9M9D2_9HYPH</name>
<keyword evidence="2" id="KW-0418">Kinase</keyword>
<reference evidence="2 3" key="1">
    <citation type="submission" date="2016-11" db="EMBL/GenBank/DDBJ databases">
        <title>Comparative genomics of Bartonella apis.</title>
        <authorList>
            <person name="Engel P."/>
        </authorList>
    </citation>
    <scope>NUCLEOTIDE SEQUENCE [LARGE SCALE GENOMIC DNA]</scope>
    <source>
        <strain evidence="2 3">BBC0178</strain>
    </source>
</reference>